<dbReference type="AlphaFoldDB" id="A0A2P8CWS5"/>
<dbReference type="Proteomes" id="UP000240542">
    <property type="component" value="Unassembled WGS sequence"/>
</dbReference>
<dbReference type="OrthoDB" id="7941246at2"/>
<reference evidence="1 2" key="1">
    <citation type="submission" date="2018-03" db="EMBL/GenBank/DDBJ databases">
        <title>Genomic Encyclopedia of Archaeal and Bacterial Type Strains, Phase II (KMG-II): from individual species to whole genera.</title>
        <authorList>
            <person name="Goeker M."/>
        </authorList>
    </citation>
    <scope>NUCLEOTIDE SEQUENCE [LARGE SCALE GENOMIC DNA]</scope>
    <source>
        <strain evidence="1 2">DSM 45312</strain>
    </source>
</reference>
<proteinExistence type="predicted"/>
<comment type="caution">
    <text evidence="1">The sequence shown here is derived from an EMBL/GenBank/DDBJ whole genome shotgun (WGS) entry which is preliminary data.</text>
</comment>
<name>A0A2P8CWS5_9ACTN</name>
<organism evidence="1 2">
    <name type="scientific">Murinocardiopsis flavida</name>
    <dbReference type="NCBI Taxonomy" id="645275"/>
    <lineage>
        <taxon>Bacteria</taxon>
        <taxon>Bacillati</taxon>
        <taxon>Actinomycetota</taxon>
        <taxon>Actinomycetes</taxon>
        <taxon>Streptosporangiales</taxon>
        <taxon>Nocardiopsidaceae</taxon>
        <taxon>Murinocardiopsis</taxon>
    </lineage>
</organism>
<sequence>MGSPCPRASSTAGALSARGEPRLTTIGDWFRQILDAAGSAAELVRVPEHALPADLAISGSHPQHLHVSVALAERLIGWAPGDPAARVAESVRWHLANPSPNAWTPEESAADDAALAAAHDWLA</sequence>
<dbReference type="RefSeq" id="WP_106586167.1">
    <property type="nucleotide sequence ID" value="NZ_PYGA01000026.1"/>
</dbReference>
<evidence type="ECO:0000313" key="1">
    <source>
        <dbReference type="EMBL" id="PSK89386.1"/>
    </source>
</evidence>
<keyword evidence="2" id="KW-1185">Reference proteome</keyword>
<gene>
    <name evidence="1" type="ORF">CLV63_12622</name>
</gene>
<accession>A0A2P8CWS5</accession>
<evidence type="ECO:0000313" key="2">
    <source>
        <dbReference type="Proteomes" id="UP000240542"/>
    </source>
</evidence>
<protein>
    <submittedName>
        <fullName evidence="1">Uncharacterized protein</fullName>
    </submittedName>
</protein>
<dbReference type="EMBL" id="PYGA01000026">
    <property type="protein sequence ID" value="PSK89386.1"/>
    <property type="molecule type" value="Genomic_DNA"/>
</dbReference>